<evidence type="ECO:0000313" key="4">
    <source>
        <dbReference type="Proteomes" id="UP000248925"/>
    </source>
</evidence>
<dbReference type="Pfam" id="PF02604">
    <property type="entry name" value="PhdYeFM_antitox"/>
    <property type="match status" value="1"/>
</dbReference>
<dbReference type="InterPro" id="IPR006442">
    <property type="entry name" value="Antitoxin_Phd/YefM"/>
</dbReference>
<dbReference type="AlphaFoldDB" id="A0A2W4ET07"/>
<evidence type="ECO:0000256" key="2">
    <source>
        <dbReference type="RuleBase" id="RU362080"/>
    </source>
</evidence>
<dbReference type="NCBIfam" id="TIGR01552">
    <property type="entry name" value="phd_fam"/>
    <property type="match status" value="1"/>
</dbReference>
<dbReference type="Gene3D" id="3.40.1620.10">
    <property type="entry name" value="YefM-like domain"/>
    <property type="match status" value="1"/>
</dbReference>
<name>A0A2W4ET07_9HYPH</name>
<sequence>MKQWPVQDAKARFSELLDASMEEGPQLVSKRGQPRAVLVSIDEWEDLQKRARPTLKELLLAPEPRFDLEIPDRGRLRRRKPQGFE</sequence>
<comment type="caution">
    <text evidence="3">The sequence shown here is derived from an EMBL/GenBank/DDBJ whole genome shotgun (WGS) entry which is preliminary data.</text>
</comment>
<dbReference type="SUPFAM" id="SSF143120">
    <property type="entry name" value="YefM-like"/>
    <property type="match status" value="1"/>
</dbReference>
<dbReference type="EMBL" id="PCDP01000035">
    <property type="protein sequence ID" value="PZM13560.1"/>
    <property type="molecule type" value="Genomic_DNA"/>
</dbReference>
<accession>A0A2W4ET07</accession>
<proteinExistence type="inferred from homology"/>
<dbReference type="Proteomes" id="UP000248925">
    <property type="component" value="Unassembled WGS sequence"/>
</dbReference>
<reference evidence="3 4" key="1">
    <citation type="journal article" date="2018" name="Sci. Rep.">
        <title>Rhizobium tumorigenes sp. nov., a novel plant tumorigenic bacterium isolated from cane gall tumors on thornless blackberry.</title>
        <authorList>
            <person name="Kuzmanovi N."/>
            <person name="Smalla K."/>
            <person name="Gronow S."/>
            <person name="PuBawska J."/>
        </authorList>
    </citation>
    <scope>NUCLEOTIDE SEQUENCE [LARGE SCALE GENOMIC DNA]</scope>
    <source>
        <strain evidence="3 4">CCBAU 85046</strain>
    </source>
</reference>
<dbReference type="OrthoDB" id="7451784at2"/>
<comment type="function">
    <text evidence="2">Antitoxin component of a type II toxin-antitoxin (TA) system.</text>
</comment>
<gene>
    <name evidence="3" type="ORF">CPY51_11685</name>
</gene>
<organism evidence="3 4">
    <name type="scientific">Rhizobium tubonense</name>
    <dbReference type="NCBI Taxonomy" id="484088"/>
    <lineage>
        <taxon>Bacteria</taxon>
        <taxon>Pseudomonadati</taxon>
        <taxon>Pseudomonadota</taxon>
        <taxon>Alphaproteobacteria</taxon>
        <taxon>Hyphomicrobiales</taxon>
        <taxon>Rhizobiaceae</taxon>
        <taxon>Rhizobium/Agrobacterium group</taxon>
        <taxon>Rhizobium</taxon>
    </lineage>
</organism>
<evidence type="ECO:0000256" key="1">
    <source>
        <dbReference type="ARBA" id="ARBA00009981"/>
    </source>
</evidence>
<dbReference type="RefSeq" id="WP_111160409.1">
    <property type="nucleotide sequence ID" value="NZ_PCDP01000035.1"/>
</dbReference>
<evidence type="ECO:0000313" key="3">
    <source>
        <dbReference type="EMBL" id="PZM13560.1"/>
    </source>
</evidence>
<comment type="similarity">
    <text evidence="1 2">Belongs to the phD/YefM antitoxin family.</text>
</comment>
<protein>
    <recommendedName>
        <fullName evidence="2">Antitoxin</fullName>
    </recommendedName>
</protein>
<dbReference type="InterPro" id="IPR036165">
    <property type="entry name" value="YefM-like_sf"/>
</dbReference>
<keyword evidence="4" id="KW-1185">Reference proteome</keyword>